<dbReference type="Proteomes" id="UP001157161">
    <property type="component" value="Unassembled WGS sequence"/>
</dbReference>
<keyword evidence="2" id="KW-1185">Reference proteome</keyword>
<organism evidence="1 2">
    <name type="scientific">Litorihabitans aurantiacus</name>
    <dbReference type="NCBI Taxonomy" id="1930061"/>
    <lineage>
        <taxon>Bacteria</taxon>
        <taxon>Bacillati</taxon>
        <taxon>Actinomycetota</taxon>
        <taxon>Actinomycetes</taxon>
        <taxon>Micrococcales</taxon>
        <taxon>Beutenbergiaceae</taxon>
        <taxon>Litorihabitans</taxon>
    </lineage>
</organism>
<evidence type="ECO:0000313" key="2">
    <source>
        <dbReference type="Proteomes" id="UP001157161"/>
    </source>
</evidence>
<dbReference type="InterPro" id="IPR053860">
    <property type="entry name" value="DUF6932"/>
</dbReference>
<dbReference type="Pfam" id="PF22014">
    <property type="entry name" value="DUF6932"/>
    <property type="match status" value="1"/>
</dbReference>
<reference evidence="1" key="2">
    <citation type="submission" date="2023-02" db="EMBL/GenBank/DDBJ databases">
        <authorList>
            <person name="Sun Q."/>
            <person name="Mori K."/>
        </authorList>
    </citation>
    <scope>NUCLEOTIDE SEQUENCE</scope>
    <source>
        <strain evidence="1">NBRC 112290</strain>
    </source>
</reference>
<accession>A0AA38CNY9</accession>
<dbReference type="EMBL" id="BSUM01000001">
    <property type="protein sequence ID" value="GMA31568.1"/>
    <property type="molecule type" value="Genomic_DNA"/>
</dbReference>
<proteinExistence type="predicted"/>
<dbReference type="AlphaFoldDB" id="A0AA38CNY9"/>
<sequence>MEGDLLRIGRHRATLAEVEETFVYRAPFVHERKVLWEAFSVYRSLIGRYLPSVRYWINGGFATHKAWAPPDDIDVCVIAPPADYEAAGPVLFDLFTDTGPPRVQPMSGLVDAFPMPGGLKEDGAYWYDLWSQVRGADGNRDYSRSKGFLEVMPDEHQ</sequence>
<protein>
    <submittedName>
        <fullName evidence="1">Uncharacterized protein</fullName>
    </submittedName>
</protein>
<name>A0AA38CNY9_9MICO</name>
<dbReference type="RefSeq" id="WP_284250365.1">
    <property type="nucleotide sequence ID" value="NZ_BSUM01000001.1"/>
</dbReference>
<gene>
    <name evidence="1" type="ORF">GCM10025875_15600</name>
</gene>
<reference evidence="1" key="1">
    <citation type="journal article" date="2014" name="Int. J. Syst. Evol. Microbiol.">
        <title>Complete genome sequence of Corynebacterium casei LMG S-19264T (=DSM 44701T), isolated from a smear-ripened cheese.</title>
        <authorList>
            <consortium name="US DOE Joint Genome Institute (JGI-PGF)"/>
            <person name="Walter F."/>
            <person name="Albersmeier A."/>
            <person name="Kalinowski J."/>
            <person name="Ruckert C."/>
        </authorList>
    </citation>
    <scope>NUCLEOTIDE SEQUENCE</scope>
    <source>
        <strain evidence="1">NBRC 112290</strain>
    </source>
</reference>
<evidence type="ECO:0000313" key="1">
    <source>
        <dbReference type="EMBL" id="GMA31568.1"/>
    </source>
</evidence>
<comment type="caution">
    <text evidence="1">The sequence shown here is derived from an EMBL/GenBank/DDBJ whole genome shotgun (WGS) entry which is preliminary data.</text>
</comment>